<evidence type="ECO:0000256" key="1">
    <source>
        <dbReference type="ARBA" id="ARBA00004141"/>
    </source>
</evidence>
<evidence type="ECO:0000256" key="3">
    <source>
        <dbReference type="ARBA" id="ARBA00022448"/>
    </source>
</evidence>
<dbReference type="Pfam" id="PF01545">
    <property type="entry name" value="Cation_efflux"/>
    <property type="match status" value="1"/>
</dbReference>
<keyword evidence="4 7" id="KW-0812">Transmembrane</keyword>
<dbReference type="NCBIfam" id="TIGR01297">
    <property type="entry name" value="CDF"/>
    <property type="match status" value="1"/>
</dbReference>
<dbReference type="GO" id="GO:0015093">
    <property type="term" value="F:ferrous iron transmembrane transporter activity"/>
    <property type="evidence" value="ECO:0007669"/>
    <property type="project" value="TreeGrafter"/>
</dbReference>
<evidence type="ECO:0000256" key="4">
    <source>
        <dbReference type="ARBA" id="ARBA00022692"/>
    </source>
</evidence>
<evidence type="ECO:0000313" key="10">
    <source>
        <dbReference type="EMBL" id="EKD30220.1"/>
    </source>
</evidence>
<evidence type="ECO:0000256" key="6">
    <source>
        <dbReference type="ARBA" id="ARBA00023136"/>
    </source>
</evidence>
<dbReference type="GO" id="GO:0006882">
    <property type="term" value="P:intracellular zinc ion homeostasis"/>
    <property type="evidence" value="ECO:0007669"/>
    <property type="project" value="TreeGrafter"/>
</dbReference>
<feature type="domain" description="Cation efflux protein transmembrane" evidence="8">
    <location>
        <begin position="9"/>
        <end position="203"/>
    </location>
</feature>
<proteinExistence type="inferred from homology"/>
<dbReference type="InterPro" id="IPR050291">
    <property type="entry name" value="CDF_Transporter"/>
</dbReference>
<dbReference type="PANTHER" id="PTHR43840:SF15">
    <property type="entry name" value="MITOCHONDRIAL METAL TRANSPORTER 1-RELATED"/>
    <property type="match status" value="1"/>
</dbReference>
<reference evidence="10" key="1">
    <citation type="journal article" date="2012" name="Science">
        <title>Fermentation, hydrogen, and sulfur metabolism in multiple uncultivated bacterial phyla.</title>
        <authorList>
            <person name="Wrighton K.C."/>
            <person name="Thomas B.C."/>
            <person name="Sharon I."/>
            <person name="Miller C.S."/>
            <person name="Castelle C.J."/>
            <person name="VerBerkmoes N.C."/>
            <person name="Wilkins M.J."/>
            <person name="Hettich R.L."/>
            <person name="Lipton M.S."/>
            <person name="Williams K.H."/>
            <person name="Long P.E."/>
            <person name="Banfield J.F."/>
        </authorList>
    </citation>
    <scope>NUCLEOTIDE SEQUENCE [LARGE SCALE GENOMIC DNA]</scope>
</reference>
<feature type="transmembrane region" description="Helical" evidence="7">
    <location>
        <begin position="110"/>
        <end position="131"/>
    </location>
</feature>
<dbReference type="InterPro" id="IPR058533">
    <property type="entry name" value="Cation_efflux_TM"/>
</dbReference>
<dbReference type="InterPro" id="IPR027470">
    <property type="entry name" value="Cation_efflux_CTD"/>
</dbReference>
<dbReference type="InterPro" id="IPR002524">
    <property type="entry name" value="Cation_efflux"/>
</dbReference>
<evidence type="ECO:0000256" key="7">
    <source>
        <dbReference type="SAM" id="Phobius"/>
    </source>
</evidence>
<dbReference type="InterPro" id="IPR027469">
    <property type="entry name" value="Cation_efflux_TMD_sf"/>
</dbReference>
<dbReference type="AlphaFoldDB" id="K1XIR5"/>
<dbReference type="SUPFAM" id="SSF160240">
    <property type="entry name" value="Cation efflux protein cytoplasmic domain-like"/>
    <property type="match status" value="1"/>
</dbReference>
<dbReference type="GO" id="GO:0005886">
    <property type="term" value="C:plasma membrane"/>
    <property type="evidence" value="ECO:0007669"/>
    <property type="project" value="TreeGrafter"/>
</dbReference>
<dbReference type="Pfam" id="PF16916">
    <property type="entry name" value="ZT_dimer"/>
    <property type="match status" value="1"/>
</dbReference>
<evidence type="ECO:0000256" key="2">
    <source>
        <dbReference type="ARBA" id="ARBA00008114"/>
    </source>
</evidence>
<feature type="transmembrane region" description="Helical" evidence="7">
    <location>
        <begin position="33"/>
        <end position="56"/>
    </location>
</feature>
<dbReference type="GO" id="GO:0015341">
    <property type="term" value="F:zinc efflux antiporter activity"/>
    <property type="evidence" value="ECO:0007669"/>
    <property type="project" value="TreeGrafter"/>
</dbReference>
<protein>
    <submittedName>
        <fullName evidence="10">Cation efflux protein</fullName>
    </submittedName>
</protein>
<name>K1XIR5_9BACT</name>
<dbReference type="SUPFAM" id="SSF161111">
    <property type="entry name" value="Cation efflux protein transmembrane domain-like"/>
    <property type="match status" value="1"/>
</dbReference>
<dbReference type="Gene3D" id="1.20.1510.10">
    <property type="entry name" value="Cation efflux protein transmembrane domain"/>
    <property type="match status" value="1"/>
</dbReference>
<evidence type="ECO:0000256" key="5">
    <source>
        <dbReference type="ARBA" id="ARBA00022989"/>
    </source>
</evidence>
<organism evidence="10">
    <name type="scientific">uncultured bacterium</name>
    <name type="common">gcode 4</name>
    <dbReference type="NCBI Taxonomy" id="1234023"/>
    <lineage>
        <taxon>Bacteria</taxon>
        <taxon>environmental samples</taxon>
    </lineage>
</organism>
<comment type="subcellular location">
    <subcellularLocation>
        <location evidence="1">Membrane</location>
        <topology evidence="1">Multi-pass membrane protein</topology>
    </subcellularLocation>
</comment>
<comment type="caution">
    <text evidence="10">The sequence shown here is derived from an EMBL/GenBank/DDBJ whole genome shotgun (WGS) entry which is preliminary data.</text>
</comment>
<gene>
    <name evidence="10" type="ORF">ACD_78C00115G0004</name>
</gene>
<feature type="transmembrane region" description="Helical" evidence="7">
    <location>
        <begin position="6"/>
        <end position="26"/>
    </location>
</feature>
<keyword evidence="6 7" id="KW-0472">Membrane</keyword>
<dbReference type="EMBL" id="AMFJ01034115">
    <property type="protein sequence ID" value="EKD30220.1"/>
    <property type="molecule type" value="Genomic_DNA"/>
</dbReference>
<sequence>MSHSPKQAVIIASFTALILAIIKFTGGIMTGSLTVLSSSIDSLLDFFVSIINFFAIQKSLQGNDDAYHYGYGKIEGIAALIEGLIIIISWFLISFFAIRKFISKDFIIDADTSIIFMVVSIVFTIGIVWYLNRVARETDNLIIKSDALHYKTDLFTNVGIIITIIIIKFTGWYIIDVIISLLISAYIIYGASQIIRSAYEILMDKALCASDIKKITDIIEKTSQDIQSYHFLKTRCSGKDTFIEFHLVFDTEITLFEAHTVSDTIECKLKSIFPNCFITIHLDPYDDSNIEACDITRFTPDNKKSA</sequence>
<keyword evidence="5 7" id="KW-1133">Transmembrane helix</keyword>
<evidence type="ECO:0000259" key="8">
    <source>
        <dbReference type="Pfam" id="PF01545"/>
    </source>
</evidence>
<dbReference type="GO" id="GO:0015086">
    <property type="term" value="F:cadmium ion transmembrane transporter activity"/>
    <property type="evidence" value="ECO:0007669"/>
    <property type="project" value="TreeGrafter"/>
</dbReference>
<feature type="domain" description="Cation efflux protein cytoplasmic" evidence="9">
    <location>
        <begin position="211"/>
        <end position="285"/>
    </location>
</feature>
<feature type="transmembrane region" description="Helical" evidence="7">
    <location>
        <begin position="158"/>
        <end position="189"/>
    </location>
</feature>
<dbReference type="PANTHER" id="PTHR43840">
    <property type="entry name" value="MITOCHONDRIAL METAL TRANSPORTER 1-RELATED"/>
    <property type="match status" value="1"/>
</dbReference>
<evidence type="ECO:0000259" key="9">
    <source>
        <dbReference type="Pfam" id="PF16916"/>
    </source>
</evidence>
<keyword evidence="3" id="KW-0813">Transport</keyword>
<dbReference type="InterPro" id="IPR036837">
    <property type="entry name" value="Cation_efflux_CTD_sf"/>
</dbReference>
<accession>K1XIR5</accession>
<comment type="similarity">
    <text evidence="2">Belongs to the cation diffusion facilitator (CDF) transporter (TC 2.A.4) family.</text>
</comment>
<dbReference type="Gene3D" id="3.30.70.1350">
    <property type="entry name" value="Cation efflux protein, cytoplasmic domain"/>
    <property type="match status" value="1"/>
</dbReference>
<feature type="transmembrane region" description="Helical" evidence="7">
    <location>
        <begin position="76"/>
        <end position="98"/>
    </location>
</feature>